<evidence type="ECO:0000256" key="10">
    <source>
        <dbReference type="ARBA" id="ARBA00045970"/>
    </source>
</evidence>
<evidence type="ECO:0000256" key="11">
    <source>
        <dbReference type="SAM" id="MobiDB-lite"/>
    </source>
</evidence>
<proteinExistence type="inferred from homology"/>
<dbReference type="GO" id="GO:0008380">
    <property type="term" value="P:RNA splicing"/>
    <property type="evidence" value="ECO:0007669"/>
    <property type="project" value="UniProtKB-KW"/>
</dbReference>
<evidence type="ECO:0000256" key="2">
    <source>
        <dbReference type="ARBA" id="ARBA00004496"/>
    </source>
</evidence>
<dbReference type="GO" id="GO:0005681">
    <property type="term" value="C:spliceosomal complex"/>
    <property type="evidence" value="ECO:0007669"/>
    <property type="project" value="UniProtKB-KW"/>
</dbReference>
<feature type="non-terminal residue" evidence="12">
    <location>
        <position position="343"/>
    </location>
</feature>
<evidence type="ECO:0000313" key="13">
    <source>
        <dbReference type="Proteomes" id="UP000736164"/>
    </source>
</evidence>
<dbReference type="InterPro" id="IPR029338">
    <property type="entry name" value="TSSC4"/>
</dbReference>
<sequence>MCEKGDGSDMSDVVTSKSPDSDAVVLSDTVSLSDSDPEDTVPHFDPEVVSSSSGDSSDEGDPAAPGRPEPAGPRGPFFQLKGTSTGFSSRSQSIFDCLESAAKLAMPSLGDDNLIDRTFVRPLPPASRKKEGGEDAPKARSKMPPDSSSSKAVPDYLVNPERWTKYSLEDVPETSSAKNAAVAQEYIETLQQRRKRSWAVDNQEPFTPAFNQDHSSSSGCRIVFSKPGRPLDAPGNPEGQGEGDDALGAEEAPGRGRRGPFGEKEGGGKKEFGLLHLEEPEEEENDAGQERMAKPRERARKRKWAGEDRGDKAEALVAAVGFNANRKVNRKNFRKTVGRDEED</sequence>
<dbReference type="AlphaFoldDB" id="A0A8J7TDQ3"/>
<comment type="caution">
    <text evidence="12">The sequence shown here is derived from an EMBL/GenBank/DDBJ whole genome shotgun (WGS) entry which is preliminary data.</text>
</comment>
<feature type="compositionally biased region" description="Basic and acidic residues" evidence="11">
    <location>
        <begin position="128"/>
        <end position="138"/>
    </location>
</feature>
<evidence type="ECO:0000313" key="12">
    <source>
        <dbReference type="EMBL" id="MBN3320063.1"/>
    </source>
</evidence>
<keyword evidence="6" id="KW-0747">Spliceosome</keyword>
<keyword evidence="8" id="KW-0539">Nucleus</keyword>
<dbReference type="Pfam" id="PF15264">
    <property type="entry name" value="TSSC4"/>
    <property type="match status" value="1"/>
</dbReference>
<dbReference type="PANTHER" id="PTHR13445">
    <property type="entry name" value="TUMOR SUPPRESSING SUBTRANSFERABLE CANDIDATE 4 TSSC4"/>
    <property type="match status" value="1"/>
</dbReference>
<dbReference type="EMBL" id="JAAWVO010050403">
    <property type="protein sequence ID" value="MBN3320063.1"/>
    <property type="molecule type" value="Genomic_DNA"/>
</dbReference>
<comment type="function">
    <text evidence="10">Protein associated with the U5 snRNP, during its maturation and its post-splicing recycling and which is required for spliceosomal tri-snRNP complex assembly in the nucleus. Has a molecular sequestering activity and transiently hinders SNRNP200 binding sites for constitutive splicing factors that intervene later during the assembly of the spliceosome and splicing. Together with its molecular sequestering activity, may also function as a molecular adapter and placeholder, coordinating the assembly of the U5 snRNP and its association with the U4/U6 di-snRNP.</text>
</comment>
<dbReference type="Proteomes" id="UP000736164">
    <property type="component" value="Unassembled WGS sequence"/>
</dbReference>
<accession>A0A8J7TDQ3</accession>
<dbReference type="PANTHER" id="PTHR13445:SF3">
    <property type="entry name" value="U5 SMALL NUCLEAR RIBONUCLEOPROTEIN TSSC4"/>
    <property type="match status" value="1"/>
</dbReference>
<dbReference type="GO" id="GO:0005737">
    <property type="term" value="C:cytoplasm"/>
    <property type="evidence" value="ECO:0007669"/>
    <property type="project" value="UniProtKB-SubCell"/>
</dbReference>
<evidence type="ECO:0000256" key="6">
    <source>
        <dbReference type="ARBA" id="ARBA00022728"/>
    </source>
</evidence>
<evidence type="ECO:0000256" key="9">
    <source>
        <dbReference type="ARBA" id="ARBA00035304"/>
    </source>
</evidence>
<protein>
    <recommendedName>
        <fullName evidence="9">U5 small nuclear ribonucleoprotein TSSC4</fullName>
    </recommendedName>
</protein>
<keyword evidence="7" id="KW-0508">mRNA splicing</keyword>
<feature type="compositionally biased region" description="Polar residues" evidence="11">
    <location>
        <begin position="209"/>
        <end position="219"/>
    </location>
</feature>
<evidence type="ECO:0000256" key="3">
    <source>
        <dbReference type="ARBA" id="ARBA00010362"/>
    </source>
</evidence>
<evidence type="ECO:0000256" key="1">
    <source>
        <dbReference type="ARBA" id="ARBA00004123"/>
    </source>
</evidence>
<evidence type="ECO:0000256" key="4">
    <source>
        <dbReference type="ARBA" id="ARBA00022490"/>
    </source>
</evidence>
<keyword evidence="5" id="KW-0507">mRNA processing</keyword>
<comment type="subcellular location">
    <subcellularLocation>
        <location evidence="2">Cytoplasm</location>
    </subcellularLocation>
    <subcellularLocation>
        <location evidence="1">Nucleus</location>
    </subcellularLocation>
</comment>
<keyword evidence="13" id="KW-1185">Reference proteome</keyword>
<feature type="region of interest" description="Disordered" evidence="11">
    <location>
        <begin position="1"/>
        <end position="89"/>
    </location>
</feature>
<feature type="compositionally biased region" description="Low complexity" evidence="11">
    <location>
        <begin position="21"/>
        <end position="34"/>
    </location>
</feature>
<comment type="similarity">
    <text evidence="3">Belongs to the TSSC4 family.</text>
</comment>
<feature type="region of interest" description="Disordered" evidence="11">
    <location>
        <begin position="108"/>
        <end position="156"/>
    </location>
</feature>
<gene>
    <name evidence="12" type="primary">Tssc4</name>
    <name evidence="12" type="ORF">GTO95_0007500</name>
</gene>
<evidence type="ECO:0000256" key="7">
    <source>
        <dbReference type="ARBA" id="ARBA00023187"/>
    </source>
</evidence>
<reference evidence="12" key="1">
    <citation type="journal article" date="2021" name="Cell">
        <title>Tracing the genetic footprints of vertebrate landing in non-teleost ray-finned fishes.</title>
        <authorList>
            <person name="Bi X."/>
            <person name="Wang K."/>
            <person name="Yang L."/>
            <person name="Pan H."/>
            <person name="Jiang H."/>
            <person name="Wei Q."/>
            <person name="Fang M."/>
            <person name="Yu H."/>
            <person name="Zhu C."/>
            <person name="Cai Y."/>
            <person name="He Y."/>
            <person name="Gan X."/>
            <person name="Zeng H."/>
            <person name="Yu D."/>
            <person name="Zhu Y."/>
            <person name="Jiang H."/>
            <person name="Qiu Q."/>
            <person name="Yang H."/>
            <person name="Zhang Y.E."/>
            <person name="Wang W."/>
            <person name="Zhu M."/>
            <person name="He S."/>
            <person name="Zhang G."/>
        </authorList>
    </citation>
    <scope>NUCLEOTIDE SEQUENCE</scope>
    <source>
        <strain evidence="12">Allg_001</strain>
    </source>
</reference>
<feature type="region of interest" description="Disordered" evidence="11">
    <location>
        <begin position="191"/>
        <end position="310"/>
    </location>
</feature>
<keyword evidence="4" id="KW-0963">Cytoplasm</keyword>
<name>A0A8J7TDQ3_ATRSP</name>
<feature type="compositionally biased region" description="Basic and acidic residues" evidence="11">
    <location>
        <begin position="260"/>
        <end position="278"/>
    </location>
</feature>
<feature type="non-terminal residue" evidence="12">
    <location>
        <position position="1"/>
    </location>
</feature>
<evidence type="ECO:0000256" key="5">
    <source>
        <dbReference type="ARBA" id="ARBA00022664"/>
    </source>
</evidence>
<organism evidence="12 13">
    <name type="scientific">Atractosteus spatula</name>
    <name type="common">Alligator gar</name>
    <name type="synonym">Lepisosteus spatula</name>
    <dbReference type="NCBI Taxonomy" id="7917"/>
    <lineage>
        <taxon>Eukaryota</taxon>
        <taxon>Metazoa</taxon>
        <taxon>Chordata</taxon>
        <taxon>Craniata</taxon>
        <taxon>Vertebrata</taxon>
        <taxon>Euteleostomi</taxon>
        <taxon>Actinopterygii</taxon>
        <taxon>Neopterygii</taxon>
        <taxon>Holostei</taxon>
        <taxon>Semionotiformes</taxon>
        <taxon>Lepisosteidae</taxon>
        <taxon>Atractosteus</taxon>
    </lineage>
</organism>
<evidence type="ECO:0000256" key="8">
    <source>
        <dbReference type="ARBA" id="ARBA00023242"/>
    </source>
</evidence>
<dbReference type="GO" id="GO:0006397">
    <property type="term" value="P:mRNA processing"/>
    <property type="evidence" value="ECO:0007669"/>
    <property type="project" value="UniProtKB-KW"/>
</dbReference>